<dbReference type="RefSeq" id="WP_380021331.1">
    <property type="nucleotide sequence ID" value="NZ_JBHSHD010000008.1"/>
</dbReference>
<feature type="compositionally biased region" description="Acidic residues" evidence="1">
    <location>
        <begin position="56"/>
        <end position="66"/>
    </location>
</feature>
<name>A0ABV9QW40_9GAMM</name>
<gene>
    <name evidence="2" type="ORF">ACFO6Q_12055</name>
</gene>
<protein>
    <submittedName>
        <fullName evidence="2">Uncharacterized protein</fullName>
    </submittedName>
</protein>
<comment type="caution">
    <text evidence="2">The sequence shown here is derived from an EMBL/GenBank/DDBJ whole genome shotgun (WGS) entry which is preliminary data.</text>
</comment>
<reference evidence="3" key="1">
    <citation type="journal article" date="2019" name="Int. J. Syst. Evol. Microbiol.">
        <title>The Global Catalogue of Microorganisms (GCM) 10K type strain sequencing project: providing services to taxonomists for standard genome sequencing and annotation.</title>
        <authorList>
            <consortium name="The Broad Institute Genomics Platform"/>
            <consortium name="The Broad Institute Genome Sequencing Center for Infectious Disease"/>
            <person name="Wu L."/>
            <person name="Ma J."/>
        </authorList>
    </citation>
    <scope>NUCLEOTIDE SEQUENCE [LARGE SCALE GENOMIC DNA]</scope>
    <source>
        <strain evidence="3">CCUG 30340</strain>
    </source>
</reference>
<evidence type="ECO:0000256" key="1">
    <source>
        <dbReference type="SAM" id="MobiDB-lite"/>
    </source>
</evidence>
<keyword evidence="3" id="KW-1185">Reference proteome</keyword>
<proteinExistence type="predicted"/>
<evidence type="ECO:0000313" key="2">
    <source>
        <dbReference type="EMBL" id="MFC4821062.1"/>
    </source>
</evidence>
<feature type="region of interest" description="Disordered" evidence="1">
    <location>
        <begin position="43"/>
        <end position="66"/>
    </location>
</feature>
<dbReference type="EMBL" id="JBHSHD010000008">
    <property type="protein sequence ID" value="MFC4821062.1"/>
    <property type="molecule type" value="Genomic_DNA"/>
</dbReference>
<dbReference type="Proteomes" id="UP001595886">
    <property type="component" value="Unassembled WGS sequence"/>
</dbReference>
<sequence>MNARVLDILRSAKPRSPFRRDPAFDDLGDSFWLGGEAQVAPSALAGAPANRRTPDDDLDDPEWLVI</sequence>
<accession>A0ABV9QW40</accession>
<organism evidence="2 3">
    <name type="scientific">Dokdonella ginsengisoli</name>
    <dbReference type="NCBI Taxonomy" id="363846"/>
    <lineage>
        <taxon>Bacteria</taxon>
        <taxon>Pseudomonadati</taxon>
        <taxon>Pseudomonadota</taxon>
        <taxon>Gammaproteobacteria</taxon>
        <taxon>Lysobacterales</taxon>
        <taxon>Rhodanobacteraceae</taxon>
        <taxon>Dokdonella</taxon>
    </lineage>
</organism>
<evidence type="ECO:0000313" key="3">
    <source>
        <dbReference type="Proteomes" id="UP001595886"/>
    </source>
</evidence>